<dbReference type="CDD" id="cd02440">
    <property type="entry name" value="AdoMet_MTases"/>
    <property type="match status" value="1"/>
</dbReference>
<protein>
    <submittedName>
        <fullName evidence="2">Class I SAM-dependent methyltransferase</fullName>
        <ecNumber evidence="2">2.1.-.-</ecNumber>
    </submittedName>
</protein>
<feature type="domain" description="Methyltransferase" evidence="1">
    <location>
        <begin position="42"/>
        <end position="135"/>
    </location>
</feature>
<accession>A0ABU2J538</accession>
<evidence type="ECO:0000313" key="2">
    <source>
        <dbReference type="EMBL" id="MDT0260092.1"/>
    </source>
</evidence>
<sequence length="244" mass="27262">MEGFDPFASFGPDVAERYDEDLRGDEPETVNFLAALAGDGPVLEFAIGTGRIALPLAERGLRVDGIEQSAAMVERMRAKPGGPDFQVTIGDMSTVELPGRYPLVYLVFNTIHNLLTQDGQVRCFENAARHLTDDGVFVVETGVPWDGPRKGSYVEVPKVGLDEVRMSPHRYDAMTQILDINHMRLTSNGIQMSPISLRLVYPSELDLMARIAGLQLLHRWSGWRQEPFTIDSRRHVSVYSPHRV</sequence>
<keyword evidence="2" id="KW-0808">Transferase</keyword>
<dbReference type="EMBL" id="JAVREH010000002">
    <property type="protein sequence ID" value="MDT0260092.1"/>
    <property type="molecule type" value="Genomic_DNA"/>
</dbReference>
<dbReference type="Gene3D" id="3.40.50.150">
    <property type="entry name" value="Vaccinia Virus protein VP39"/>
    <property type="match status" value="1"/>
</dbReference>
<reference evidence="3" key="1">
    <citation type="submission" date="2023-07" db="EMBL/GenBank/DDBJ databases">
        <title>30 novel species of actinomycetes from the DSMZ collection.</title>
        <authorList>
            <person name="Nouioui I."/>
        </authorList>
    </citation>
    <scope>NUCLEOTIDE SEQUENCE [LARGE SCALE GENOMIC DNA]</scope>
    <source>
        <strain evidence="3">DSM 44399</strain>
    </source>
</reference>
<dbReference type="InterPro" id="IPR029063">
    <property type="entry name" value="SAM-dependent_MTases_sf"/>
</dbReference>
<dbReference type="GO" id="GO:0032259">
    <property type="term" value="P:methylation"/>
    <property type="evidence" value="ECO:0007669"/>
    <property type="project" value="UniProtKB-KW"/>
</dbReference>
<dbReference type="EC" id="2.1.-.-" evidence="2"/>
<keyword evidence="3" id="KW-1185">Reference proteome</keyword>
<dbReference type="InterPro" id="IPR041698">
    <property type="entry name" value="Methyltransf_25"/>
</dbReference>
<proteinExistence type="predicted"/>
<dbReference type="Proteomes" id="UP001183176">
    <property type="component" value="Unassembled WGS sequence"/>
</dbReference>
<evidence type="ECO:0000259" key="1">
    <source>
        <dbReference type="Pfam" id="PF13649"/>
    </source>
</evidence>
<dbReference type="Gene3D" id="2.20.25.570">
    <property type="match status" value="1"/>
</dbReference>
<dbReference type="GO" id="GO:0008168">
    <property type="term" value="F:methyltransferase activity"/>
    <property type="evidence" value="ECO:0007669"/>
    <property type="project" value="UniProtKB-KW"/>
</dbReference>
<dbReference type="RefSeq" id="WP_311421254.1">
    <property type="nucleotide sequence ID" value="NZ_JAVREH010000002.1"/>
</dbReference>
<organism evidence="2 3">
    <name type="scientific">Jatrophihabitans lederbergiae</name>
    <dbReference type="NCBI Taxonomy" id="3075547"/>
    <lineage>
        <taxon>Bacteria</taxon>
        <taxon>Bacillati</taxon>
        <taxon>Actinomycetota</taxon>
        <taxon>Actinomycetes</taxon>
        <taxon>Jatrophihabitantales</taxon>
        <taxon>Jatrophihabitantaceae</taxon>
        <taxon>Jatrophihabitans</taxon>
    </lineage>
</organism>
<comment type="caution">
    <text evidence="2">The sequence shown here is derived from an EMBL/GenBank/DDBJ whole genome shotgun (WGS) entry which is preliminary data.</text>
</comment>
<keyword evidence="2" id="KW-0489">Methyltransferase</keyword>
<dbReference type="SUPFAM" id="SSF53335">
    <property type="entry name" value="S-adenosyl-L-methionine-dependent methyltransferases"/>
    <property type="match status" value="1"/>
</dbReference>
<gene>
    <name evidence="2" type="ORF">RM423_01640</name>
</gene>
<evidence type="ECO:0000313" key="3">
    <source>
        <dbReference type="Proteomes" id="UP001183176"/>
    </source>
</evidence>
<dbReference type="Pfam" id="PF13649">
    <property type="entry name" value="Methyltransf_25"/>
    <property type="match status" value="1"/>
</dbReference>
<name>A0ABU2J538_9ACTN</name>